<keyword evidence="3 6" id="KW-0418">Kinase</keyword>
<evidence type="ECO:0000259" key="5">
    <source>
        <dbReference type="Pfam" id="PF21546"/>
    </source>
</evidence>
<accession>A0A9X1X1S4</accession>
<dbReference type="AlphaFoldDB" id="A0A9X1X1S4"/>
<proteinExistence type="inferred from homology"/>
<dbReference type="PANTHER" id="PTHR10196:SF69">
    <property type="entry name" value="GLYCEROL KINASE"/>
    <property type="match status" value="1"/>
</dbReference>
<name>A0A9X1X1S4_9SPHI</name>
<dbReference type="PANTHER" id="PTHR10196">
    <property type="entry name" value="SUGAR KINASE"/>
    <property type="match status" value="1"/>
</dbReference>
<evidence type="ECO:0000256" key="2">
    <source>
        <dbReference type="ARBA" id="ARBA00022679"/>
    </source>
</evidence>
<evidence type="ECO:0000313" key="7">
    <source>
        <dbReference type="Proteomes" id="UP001139450"/>
    </source>
</evidence>
<dbReference type="CDD" id="cd07772">
    <property type="entry name" value="ASKHA_NBD_FGGY_NaCK-like"/>
    <property type="match status" value="1"/>
</dbReference>
<dbReference type="InterPro" id="IPR043129">
    <property type="entry name" value="ATPase_NBD"/>
</dbReference>
<keyword evidence="2" id="KW-0808">Transferase</keyword>
<comment type="similarity">
    <text evidence="1">Belongs to the FGGY kinase family.</text>
</comment>
<feature type="domain" description="Carbohydrate kinase FGGY C-terminal" evidence="5">
    <location>
        <begin position="247"/>
        <end position="432"/>
    </location>
</feature>
<sequence>MNRTPVIAIFDIGKTNKKLFLFNEDYHIVYEKSARFNEVTDEDGFACENLEALRSSLFESLREVFKLEQYDIRAINFSTYGASFVYIGENGEPLTPLYNYLKPFPEKLQEDFYAQYGDKNEFSRQTASPALGSLNSGLQLYRLKHEQPEVFSKVKYALHLPQYMSYLLTQKAVSDITSIGCHTALWDFDHQQYHAWVEAQGIFEKLAPTNVADCTTQVSYEGHTLAVGCGLHDSSAALIPYLANFHEPFMLLSTGTWCISLNPFNHNPLTAEELEADCLCYLDYRGNPVKASRLFSGYEHEVQTKRLAEYFNTGPARYKSIAFDSAIIPALKKNPLLVKDGDLLPFAEVDLTAFNNDTEAYHHLIYDLVRKQVISSNLVLKGTAVRRIFVDGGFSKNLVFMNMLAAAFEDLEIFAASMPQATSLGAAIALHKHWNHKSLPTNLIELKYYLSNPAYSPTKI</sequence>
<dbReference type="EMBL" id="JALJEJ010000002">
    <property type="protein sequence ID" value="MCJ8209261.1"/>
    <property type="molecule type" value="Genomic_DNA"/>
</dbReference>
<evidence type="ECO:0000256" key="1">
    <source>
        <dbReference type="ARBA" id="ARBA00009156"/>
    </source>
</evidence>
<dbReference type="InterPro" id="IPR049382">
    <property type="entry name" value="FGGY_C_2"/>
</dbReference>
<dbReference type="InterPro" id="IPR018484">
    <property type="entry name" value="FGGY_N"/>
</dbReference>
<keyword evidence="7" id="KW-1185">Reference proteome</keyword>
<evidence type="ECO:0000313" key="6">
    <source>
        <dbReference type="EMBL" id="MCJ8209261.1"/>
    </source>
</evidence>
<dbReference type="GO" id="GO:0006071">
    <property type="term" value="P:glycerol metabolic process"/>
    <property type="evidence" value="ECO:0007669"/>
    <property type="project" value="TreeGrafter"/>
</dbReference>
<dbReference type="GO" id="GO:0005829">
    <property type="term" value="C:cytosol"/>
    <property type="evidence" value="ECO:0007669"/>
    <property type="project" value="TreeGrafter"/>
</dbReference>
<organism evidence="6 7">
    <name type="scientific">Mucilaginibacter straminoryzae</name>
    <dbReference type="NCBI Taxonomy" id="2932774"/>
    <lineage>
        <taxon>Bacteria</taxon>
        <taxon>Pseudomonadati</taxon>
        <taxon>Bacteroidota</taxon>
        <taxon>Sphingobacteriia</taxon>
        <taxon>Sphingobacteriales</taxon>
        <taxon>Sphingobacteriaceae</taxon>
        <taxon>Mucilaginibacter</taxon>
    </lineage>
</organism>
<dbReference type="Gene3D" id="3.30.420.40">
    <property type="match status" value="2"/>
</dbReference>
<dbReference type="RefSeq" id="WP_245129091.1">
    <property type="nucleotide sequence ID" value="NZ_JALJEJ010000002.1"/>
</dbReference>
<feature type="domain" description="Carbohydrate kinase FGGY N-terminal" evidence="4">
    <location>
        <begin position="7"/>
        <end position="205"/>
    </location>
</feature>
<dbReference type="Pfam" id="PF00370">
    <property type="entry name" value="FGGY_N"/>
    <property type="match status" value="1"/>
</dbReference>
<evidence type="ECO:0000259" key="4">
    <source>
        <dbReference type="Pfam" id="PF00370"/>
    </source>
</evidence>
<dbReference type="Pfam" id="PF21546">
    <property type="entry name" value="FGGY_C_2"/>
    <property type="match status" value="1"/>
</dbReference>
<protein>
    <submittedName>
        <fullName evidence="6">FGGY family carbohydrate kinase</fullName>
    </submittedName>
</protein>
<comment type="caution">
    <text evidence="6">The sequence shown here is derived from an EMBL/GenBank/DDBJ whole genome shotgun (WGS) entry which is preliminary data.</text>
</comment>
<dbReference type="SUPFAM" id="SSF53067">
    <property type="entry name" value="Actin-like ATPase domain"/>
    <property type="match status" value="2"/>
</dbReference>
<evidence type="ECO:0000256" key="3">
    <source>
        <dbReference type="ARBA" id="ARBA00022777"/>
    </source>
</evidence>
<reference evidence="6" key="1">
    <citation type="submission" date="2022-04" db="EMBL/GenBank/DDBJ databases">
        <title>Mucilaginibacter sp. RS28 isolated from freshwater.</title>
        <authorList>
            <person name="Ko S.-R."/>
        </authorList>
    </citation>
    <scope>NUCLEOTIDE SEQUENCE</scope>
    <source>
        <strain evidence="6">RS28</strain>
    </source>
</reference>
<dbReference type="GO" id="GO:0004370">
    <property type="term" value="F:glycerol kinase activity"/>
    <property type="evidence" value="ECO:0007669"/>
    <property type="project" value="TreeGrafter"/>
</dbReference>
<dbReference type="Proteomes" id="UP001139450">
    <property type="component" value="Unassembled WGS sequence"/>
</dbReference>
<gene>
    <name evidence="6" type="ORF">MUY27_06045</name>
</gene>